<dbReference type="Gene3D" id="3.30.70.330">
    <property type="match status" value="1"/>
</dbReference>
<comment type="subcellular location">
    <subcellularLocation>
        <location evidence="1">Nucleus</location>
    </subcellularLocation>
</comment>
<dbReference type="GO" id="GO:0003723">
    <property type="term" value="F:RNA binding"/>
    <property type="evidence" value="ECO:0007669"/>
    <property type="project" value="UniProtKB-UniRule"/>
</dbReference>
<evidence type="ECO:0000313" key="14">
    <source>
        <dbReference type="EMBL" id="TPP60335.1"/>
    </source>
</evidence>
<feature type="domain" description="C3H1-type" evidence="13">
    <location>
        <begin position="186"/>
        <end position="213"/>
    </location>
</feature>
<dbReference type="CDD" id="cd12438">
    <property type="entry name" value="RRM_CNOT4"/>
    <property type="match status" value="1"/>
</dbReference>
<keyword evidence="7" id="KW-0539">Nucleus</keyword>
<evidence type="ECO:0000256" key="5">
    <source>
        <dbReference type="ARBA" id="ARBA00022884"/>
    </source>
</evidence>
<dbReference type="InterPro" id="IPR000504">
    <property type="entry name" value="RRM_dom"/>
</dbReference>
<dbReference type="InterPro" id="IPR012677">
    <property type="entry name" value="Nucleotide-bd_a/b_plait_sf"/>
</dbReference>
<proteinExistence type="predicted"/>
<feature type="region of interest" description="Disordered" evidence="10">
    <location>
        <begin position="972"/>
        <end position="1008"/>
    </location>
</feature>
<dbReference type="GO" id="GO:0030014">
    <property type="term" value="C:CCR4-NOT complex"/>
    <property type="evidence" value="ECO:0007669"/>
    <property type="project" value="InterPro"/>
</dbReference>
<evidence type="ECO:0000256" key="3">
    <source>
        <dbReference type="ARBA" id="ARBA00022771"/>
    </source>
</evidence>
<keyword evidence="6" id="KW-0175">Coiled coil</keyword>
<dbReference type="InterPro" id="IPR039780">
    <property type="entry name" value="Mot2"/>
</dbReference>
<name>A0A504YIS4_FASGI</name>
<evidence type="ECO:0000259" key="13">
    <source>
        <dbReference type="PROSITE" id="PS50103"/>
    </source>
</evidence>
<dbReference type="EMBL" id="SUNJ01009549">
    <property type="protein sequence ID" value="TPP60335.1"/>
    <property type="molecule type" value="Genomic_DNA"/>
</dbReference>
<evidence type="ECO:0000259" key="11">
    <source>
        <dbReference type="PROSITE" id="PS50089"/>
    </source>
</evidence>
<dbReference type="PROSITE" id="PS50089">
    <property type="entry name" value="ZF_RING_2"/>
    <property type="match status" value="1"/>
</dbReference>
<evidence type="ECO:0000259" key="12">
    <source>
        <dbReference type="PROSITE" id="PS50102"/>
    </source>
</evidence>
<feature type="compositionally biased region" description="Polar residues" evidence="10">
    <location>
        <begin position="976"/>
        <end position="1008"/>
    </location>
</feature>
<keyword evidence="5 8" id="KW-0694">RNA-binding</keyword>
<gene>
    <name evidence="14" type="ORF">FGIG_08058</name>
</gene>
<feature type="compositionally biased region" description="Polar residues" evidence="10">
    <location>
        <begin position="293"/>
        <end position="308"/>
    </location>
</feature>
<dbReference type="GO" id="GO:0005634">
    <property type="term" value="C:nucleus"/>
    <property type="evidence" value="ECO:0007669"/>
    <property type="project" value="UniProtKB-SubCell"/>
</dbReference>
<dbReference type="InterPro" id="IPR034261">
    <property type="entry name" value="CNOT4_RRM"/>
</dbReference>
<dbReference type="CDD" id="cd16618">
    <property type="entry name" value="mRING-HC-C4C4_CNOT4"/>
    <property type="match status" value="1"/>
</dbReference>
<evidence type="ECO:0000256" key="6">
    <source>
        <dbReference type="ARBA" id="ARBA00023054"/>
    </source>
</evidence>
<dbReference type="AlphaFoldDB" id="A0A504YIS4"/>
<keyword evidence="3 9" id="KW-0863">Zinc-finger</keyword>
<evidence type="ECO:0000256" key="7">
    <source>
        <dbReference type="ARBA" id="ARBA00023242"/>
    </source>
</evidence>
<dbReference type="InterPro" id="IPR039515">
    <property type="entry name" value="NOT4_mRING-HC-C4C4"/>
</dbReference>
<dbReference type="GO" id="GO:0004842">
    <property type="term" value="F:ubiquitin-protein transferase activity"/>
    <property type="evidence" value="ECO:0007669"/>
    <property type="project" value="InterPro"/>
</dbReference>
<feature type="compositionally biased region" description="Polar residues" evidence="10">
    <location>
        <begin position="251"/>
        <end position="278"/>
    </location>
</feature>
<keyword evidence="2 9" id="KW-0479">Metal-binding</keyword>
<feature type="zinc finger region" description="C3H1-type" evidence="9">
    <location>
        <begin position="186"/>
        <end position="213"/>
    </location>
</feature>
<comment type="caution">
    <text evidence="14">The sequence shown here is derived from an EMBL/GenBank/DDBJ whole genome shotgun (WGS) entry which is preliminary data.</text>
</comment>
<dbReference type="Proteomes" id="UP000316759">
    <property type="component" value="Unassembled WGS sequence"/>
</dbReference>
<dbReference type="PROSITE" id="PS50103">
    <property type="entry name" value="ZF_C3H1"/>
    <property type="match status" value="1"/>
</dbReference>
<dbReference type="STRING" id="46835.A0A504YIS4"/>
<dbReference type="InterPro" id="IPR035979">
    <property type="entry name" value="RBD_domain_sf"/>
</dbReference>
<dbReference type="SUPFAM" id="SSF57850">
    <property type="entry name" value="RING/U-box"/>
    <property type="match status" value="1"/>
</dbReference>
<dbReference type="InterPro" id="IPR013083">
    <property type="entry name" value="Znf_RING/FYVE/PHD"/>
</dbReference>
<keyword evidence="15" id="KW-1185">Reference proteome</keyword>
<evidence type="ECO:0000313" key="15">
    <source>
        <dbReference type="Proteomes" id="UP000316759"/>
    </source>
</evidence>
<dbReference type="GO" id="GO:0008270">
    <property type="term" value="F:zinc ion binding"/>
    <property type="evidence" value="ECO:0007669"/>
    <property type="project" value="UniProtKB-KW"/>
</dbReference>
<organism evidence="14 15">
    <name type="scientific">Fasciola gigantica</name>
    <name type="common">Giant liver fluke</name>
    <dbReference type="NCBI Taxonomy" id="46835"/>
    <lineage>
        <taxon>Eukaryota</taxon>
        <taxon>Metazoa</taxon>
        <taxon>Spiralia</taxon>
        <taxon>Lophotrochozoa</taxon>
        <taxon>Platyhelminthes</taxon>
        <taxon>Trematoda</taxon>
        <taxon>Digenea</taxon>
        <taxon>Plagiorchiida</taxon>
        <taxon>Echinostomata</taxon>
        <taxon>Echinostomatoidea</taxon>
        <taxon>Fasciolidae</taxon>
        <taxon>Fasciola</taxon>
    </lineage>
</organism>
<dbReference type="Gene3D" id="3.30.40.10">
    <property type="entry name" value="Zinc/RING finger domain, C3HC4 (zinc finger)"/>
    <property type="match status" value="1"/>
</dbReference>
<dbReference type="PANTHER" id="PTHR12603:SF0">
    <property type="entry name" value="CCR4-NOT TRANSCRIPTION COMPLEX SUBUNIT 4"/>
    <property type="match status" value="1"/>
</dbReference>
<dbReference type="InterPro" id="IPR003954">
    <property type="entry name" value="RRM_euk-type"/>
</dbReference>
<sequence>MTTEEKDVCPLCVEPMEADDLAFYPCDCRYQVCRFCWAKIINEGNGLCPGCRKEYNSEKPALYEPISEAELRPNRKRKDHLKKTKLNSEMLKLLPELRVVQPNLIFVVGLPAWICKDKEVLKGPEYFGRYGKVFKVEINQNQTFAGPQGQQSFSAYITFCRAEDAMRSIKELDQGMLQGRPLRVSLGTTKYCSQFLRGTKCTKHECMYLHELGDPAASFTKEEMQAGKHTEYMNKLLSEYIPSTASGSGTVPTLESCSHATTSVEDNASNSKDSSQVINRFRGRTDLGCDRPSVSSPMKSTCRSSHTRALTDAEAAPSTPSGDTRRTRPLRSDFAYSDFSVNESSNEPIISSCDRSTKTNVWNRQLSADYVKLNPQKYPSGKPISSSFSHVYTNGLGGTNIEKCNRLPKKTNEVRRIQSSEPGRVVSHRKSIGSEPYPAINGTAACMGSPTEGDWYHSSPPGDSANHLNFGEDPVDIDFDPFLESQQGLAELLAAEVNKIGLTEEEPSKGIYDIAGHNGSSGTCTVESRSQILNTATLGSSLSDFHAGHPGRAAFPWMSDFMQCKTDCQSDPSQQNSQSVFPRIYPPPGFEDNARVLQRSVESSMFSSPHTDPLLNYDGSDPSCSLNAPRHTGQSNLTCNSGLASSSTNYSFAHVPCNTGNKIDSSFDAFSQSRLSKSVDSNSHYRSPPPFTGLAENHLPFNSHDRSAQRSDSLASLFTAAFNTATAMLSHRAATSGDKVNPCAPKSPSPSNFDLTTFFNQLCRHSPFFSSLTAAQSASDWNSAFGCNGGMTGGGATGTSLTRPSGNSSDPLLDSVNSTALAAAAAAAAASVLLPSVQFPPRSNVLPNEDNNSQINLTNYSLPPGLSKPMPGLLQQELSEVSVDRNTFPGSVSGVVSSSETAGKNTPLTWQLDDPAIVSSQLAPMDNTADFSQSSSVWKNAPTLSPSAELVQQLWRSGAGISPIFGPHLAPGLGFPSSNQNNGPAAVAQRTTLQDSSLQSASHPQSTE</sequence>
<dbReference type="OrthoDB" id="1923159at2759"/>
<dbReference type="SUPFAM" id="SSF54928">
    <property type="entry name" value="RNA-binding domain, RBD"/>
    <property type="match status" value="1"/>
</dbReference>
<evidence type="ECO:0000256" key="9">
    <source>
        <dbReference type="PROSITE-ProRule" id="PRU00723"/>
    </source>
</evidence>
<accession>A0A504YIS4</accession>
<feature type="domain" description="RRM" evidence="12">
    <location>
        <begin position="103"/>
        <end position="189"/>
    </location>
</feature>
<dbReference type="Pfam" id="PF14570">
    <property type="entry name" value="zf-RING_4"/>
    <property type="match status" value="1"/>
</dbReference>
<feature type="domain" description="RING-type" evidence="11">
    <location>
        <begin position="9"/>
        <end position="52"/>
    </location>
</feature>
<keyword evidence="4 9" id="KW-0862">Zinc</keyword>
<protein>
    <submittedName>
        <fullName evidence="14">CNOT4</fullName>
    </submittedName>
</protein>
<dbReference type="FunFam" id="3.30.40.10:FF:000006">
    <property type="entry name" value="CCR4-NOT transcription complex subunit 4"/>
    <property type="match status" value="1"/>
</dbReference>
<reference evidence="14 15" key="1">
    <citation type="submission" date="2019-04" db="EMBL/GenBank/DDBJ databases">
        <title>Annotation for the trematode Fasciola gigantica.</title>
        <authorList>
            <person name="Choi Y.-J."/>
        </authorList>
    </citation>
    <scope>NUCLEOTIDE SEQUENCE [LARGE SCALE GENOMIC DNA]</scope>
    <source>
        <strain evidence="14">Uganda_cow_1</strain>
    </source>
</reference>
<evidence type="ECO:0000256" key="10">
    <source>
        <dbReference type="SAM" id="MobiDB-lite"/>
    </source>
</evidence>
<dbReference type="InterPro" id="IPR000571">
    <property type="entry name" value="Znf_CCCH"/>
</dbReference>
<evidence type="ECO:0000256" key="1">
    <source>
        <dbReference type="ARBA" id="ARBA00004123"/>
    </source>
</evidence>
<feature type="region of interest" description="Disordered" evidence="10">
    <location>
        <begin position="251"/>
        <end position="329"/>
    </location>
</feature>
<evidence type="ECO:0000256" key="8">
    <source>
        <dbReference type="PROSITE-ProRule" id="PRU00176"/>
    </source>
</evidence>
<dbReference type="InterPro" id="IPR001841">
    <property type="entry name" value="Znf_RING"/>
</dbReference>
<evidence type="ECO:0000256" key="2">
    <source>
        <dbReference type="ARBA" id="ARBA00022723"/>
    </source>
</evidence>
<dbReference type="GO" id="GO:0016567">
    <property type="term" value="P:protein ubiquitination"/>
    <property type="evidence" value="ECO:0007669"/>
    <property type="project" value="TreeGrafter"/>
</dbReference>
<evidence type="ECO:0000256" key="4">
    <source>
        <dbReference type="ARBA" id="ARBA00022833"/>
    </source>
</evidence>
<feature type="region of interest" description="Disordered" evidence="10">
    <location>
        <begin position="678"/>
        <end position="706"/>
    </location>
</feature>
<dbReference type="SMART" id="SM00361">
    <property type="entry name" value="RRM_1"/>
    <property type="match status" value="1"/>
</dbReference>
<dbReference type="PROSITE" id="PS50102">
    <property type="entry name" value="RRM"/>
    <property type="match status" value="1"/>
</dbReference>
<dbReference type="PANTHER" id="PTHR12603">
    <property type="entry name" value="CCR4-NOT TRANSCRIPTION COMPLEX RELATED"/>
    <property type="match status" value="1"/>
</dbReference>